<name>A0ABP6ZVG1_9ACTN</name>
<protein>
    <recommendedName>
        <fullName evidence="1">Tn3 transposase DDE domain-containing protein</fullName>
    </recommendedName>
</protein>
<organism evidence="2 3">
    <name type="scientific">Nonomuraea rosea</name>
    <dbReference type="NCBI Taxonomy" id="638574"/>
    <lineage>
        <taxon>Bacteria</taxon>
        <taxon>Bacillati</taxon>
        <taxon>Actinomycetota</taxon>
        <taxon>Actinomycetes</taxon>
        <taxon>Streptosporangiales</taxon>
        <taxon>Streptosporangiaceae</taxon>
        <taxon>Nonomuraea</taxon>
    </lineage>
</organism>
<keyword evidence="3" id="KW-1185">Reference proteome</keyword>
<evidence type="ECO:0000313" key="3">
    <source>
        <dbReference type="Proteomes" id="UP001500630"/>
    </source>
</evidence>
<dbReference type="Proteomes" id="UP001500630">
    <property type="component" value="Unassembled WGS sequence"/>
</dbReference>
<gene>
    <name evidence="2" type="ORF">GCM10022419_124880</name>
</gene>
<evidence type="ECO:0000259" key="1">
    <source>
        <dbReference type="Pfam" id="PF01526"/>
    </source>
</evidence>
<reference evidence="3" key="1">
    <citation type="journal article" date="2019" name="Int. J. Syst. Evol. Microbiol.">
        <title>The Global Catalogue of Microorganisms (GCM) 10K type strain sequencing project: providing services to taxonomists for standard genome sequencing and annotation.</title>
        <authorList>
            <consortium name="The Broad Institute Genomics Platform"/>
            <consortium name="The Broad Institute Genome Sequencing Center for Infectious Disease"/>
            <person name="Wu L."/>
            <person name="Ma J."/>
        </authorList>
    </citation>
    <scope>NUCLEOTIDE SEQUENCE [LARGE SCALE GENOMIC DNA]</scope>
    <source>
        <strain evidence="3">JCM 17326</strain>
    </source>
</reference>
<dbReference type="EMBL" id="BAABDQ010000057">
    <property type="protein sequence ID" value="GAA3618351.1"/>
    <property type="molecule type" value="Genomic_DNA"/>
</dbReference>
<sequence>MVHVSFGLDGRELPEIVESDTGSYSDLTFGLLELLDISYRPALADLPDRKGWRIEPAPITGH</sequence>
<comment type="caution">
    <text evidence="2">The sequence shown here is derived from an EMBL/GenBank/DDBJ whole genome shotgun (WGS) entry which is preliminary data.</text>
</comment>
<feature type="domain" description="Tn3 transposase DDE" evidence="1">
    <location>
        <begin position="14"/>
        <end position="56"/>
    </location>
</feature>
<proteinExistence type="predicted"/>
<dbReference type="Pfam" id="PF01526">
    <property type="entry name" value="DDE_Tnp_Tn3"/>
    <property type="match status" value="1"/>
</dbReference>
<dbReference type="InterPro" id="IPR002513">
    <property type="entry name" value="Tn3_Tnp_DDE_dom"/>
</dbReference>
<accession>A0ABP6ZVG1</accession>
<evidence type="ECO:0000313" key="2">
    <source>
        <dbReference type="EMBL" id="GAA3618351.1"/>
    </source>
</evidence>